<dbReference type="EMBL" id="SLXD01000007">
    <property type="protein sequence ID" value="TCP02148.1"/>
    <property type="molecule type" value="Genomic_DNA"/>
</dbReference>
<gene>
    <name evidence="8" type="ORF">EV684_107153</name>
</gene>
<feature type="compositionally biased region" description="Pro residues" evidence="5">
    <location>
        <begin position="75"/>
        <end position="88"/>
    </location>
</feature>
<proteinExistence type="predicted"/>
<feature type="domain" description="Lipopolysaccharide assembly protein A" evidence="7">
    <location>
        <begin position="22"/>
        <end position="72"/>
    </location>
</feature>
<protein>
    <submittedName>
        <fullName evidence="8">Uncharacterized protein DUF1049</fullName>
    </submittedName>
</protein>
<evidence type="ECO:0000313" key="9">
    <source>
        <dbReference type="Proteomes" id="UP000295106"/>
    </source>
</evidence>
<feature type="transmembrane region" description="Helical" evidence="6">
    <location>
        <begin position="42"/>
        <end position="65"/>
    </location>
</feature>
<evidence type="ECO:0000313" key="8">
    <source>
        <dbReference type="EMBL" id="TCP02148.1"/>
    </source>
</evidence>
<dbReference type="AlphaFoldDB" id="A0A4V2SGR3"/>
<dbReference type="GO" id="GO:0005886">
    <property type="term" value="C:plasma membrane"/>
    <property type="evidence" value="ECO:0007669"/>
    <property type="project" value="InterPro"/>
</dbReference>
<keyword evidence="1" id="KW-1003">Cell membrane</keyword>
<dbReference type="GeneID" id="99686239"/>
<sequence length="103" mass="11421">MRLLVWLFRAFVFFTLFAFALNNQQNATVRWFFGAEWQAPMVIVVLAAFAGGAAVGVLAMLPSWWRERRKSRLQAPPPAVPAPGPAPAPVSELPLEHPPREGL</sequence>
<evidence type="ECO:0000259" key="7">
    <source>
        <dbReference type="Pfam" id="PF06305"/>
    </source>
</evidence>
<organism evidence="8 9">
    <name type="scientific">Rubrivivax gelatinosus</name>
    <name type="common">Rhodocyclus gelatinosus</name>
    <name type="synonym">Rhodopseudomonas gelatinosa</name>
    <dbReference type="NCBI Taxonomy" id="28068"/>
    <lineage>
        <taxon>Bacteria</taxon>
        <taxon>Pseudomonadati</taxon>
        <taxon>Pseudomonadota</taxon>
        <taxon>Betaproteobacteria</taxon>
        <taxon>Burkholderiales</taxon>
        <taxon>Sphaerotilaceae</taxon>
        <taxon>Rubrivivax</taxon>
    </lineage>
</organism>
<feature type="region of interest" description="Disordered" evidence="5">
    <location>
        <begin position="72"/>
        <end position="103"/>
    </location>
</feature>
<dbReference type="Pfam" id="PF06305">
    <property type="entry name" value="LapA_dom"/>
    <property type="match status" value="1"/>
</dbReference>
<dbReference type="Proteomes" id="UP000295106">
    <property type="component" value="Unassembled WGS sequence"/>
</dbReference>
<keyword evidence="3 6" id="KW-1133">Transmembrane helix</keyword>
<keyword evidence="4 6" id="KW-0472">Membrane</keyword>
<evidence type="ECO:0000256" key="1">
    <source>
        <dbReference type="ARBA" id="ARBA00022475"/>
    </source>
</evidence>
<evidence type="ECO:0000256" key="6">
    <source>
        <dbReference type="SAM" id="Phobius"/>
    </source>
</evidence>
<evidence type="ECO:0000256" key="5">
    <source>
        <dbReference type="SAM" id="MobiDB-lite"/>
    </source>
</evidence>
<evidence type="ECO:0000256" key="4">
    <source>
        <dbReference type="ARBA" id="ARBA00023136"/>
    </source>
</evidence>
<evidence type="ECO:0000256" key="3">
    <source>
        <dbReference type="ARBA" id="ARBA00022989"/>
    </source>
</evidence>
<keyword evidence="2 6" id="KW-0812">Transmembrane</keyword>
<dbReference type="InterPro" id="IPR010445">
    <property type="entry name" value="LapA_dom"/>
</dbReference>
<evidence type="ECO:0000256" key="2">
    <source>
        <dbReference type="ARBA" id="ARBA00022692"/>
    </source>
</evidence>
<dbReference type="RefSeq" id="WP_132647606.1">
    <property type="nucleotide sequence ID" value="NZ_CP181386.1"/>
</dbReference>
<name>A0A4V2SGR3_RUBGE</name>
<accession>A0A4V2SGR3</accession>
<comment type="caution">
    <text evidence="8">The sequence shown here is derived from an EMBL/GenBank/DDBJ whole genome shotgun (WGS) entry which is preliminary data.</text>
</comment>
<reference evidence="8 9" key="1">
    <citation type="submission" date="2019-03" db="EMBL/GenBank/DDBJ databases">
        <title>Genomic Encyclopedia of Type Strains, Phase IV (KMG-IV): sequencing the most valuable type-strain genomes for metagenomic binning, comparative biology and taxonomic classification.</title>
        <authorList>
            <person name="Goeker M."/>
        </authorList>
    </citation>
    <scope>NUCLEOTIDE SEQUENCE [LARGE SCALE GENOMIC DNA]</scope>
    <source>
        <strain evidence="8 9">DSM 1709</strain>
    </source>
</reference>
<feature type="compositionally biased region" description="Basic and acidic residues" evidence="5">
    <location>
        <begin position="94"/>
        <end position="103"/>
    </location>
</feature>